<dbReference type="Pfam" id="PF18962">
    <property type="entry name" value="Por_Secre_tail"/>
    <property type="match status" value="1"/>
</dbReference>
<feature type="transmembrane region" description="Helical" evidence="1">
    <location>
        <begin position="6"/>
        <end position="22"/>
    </location>
</feature>
<feature type="domain" description="TonB-dependent receptor plug" evidence="3">
    <location>
        <begin position="390"/>
        <end position="473"/>
    </location>
</feature>
<comment type="caution">
    <text evidence="5">The sequence shown here is derived from an EMBL/GenBank/DDBJ whole genome shotgun (WGS) entry which is preliminary data.</text>
</comment>
<feature type="domain" description="Peptidase M56" evidence="2">
    <location>
        <begin position="144"/>
        <end position="255"/>
    </location>
</feature>
<evidence type="ECO:0000259" key="4">
    <source>
        <dbReference type="Pfam" id="PF18962"/>
    </source>
</evidence>
<dbReference type="CDD" id="cd07341">
    <property type="entry name" value="M56_BlaR1_MecR1_like"/>
    <property type="match status" value="1"/>
</dbReference>
<gene>
    <name evidence="5" type="ORF">EGT74_21150</name>
</gene>
<dbReference type="NCBIfam" id="TIGR04057">
    <property type="entry name" value="SusC_RagA_signa"/>
    <property type="match status" value="1"/>
</dbReference>
<feature type="domain" description="Secretion system C-terminal sorting" evidence="4">
    <location>
        <begin position="602"/>
        <end position="676"/>
    </location>
</feature>
<dbReference type="InterPro" id="IPR026444">
    <property type="entry name" value="Secre_tail"/>
</dbReference>
<name>A0A3N4PWM0_9BACT</name>
<dbReference type="EMBL" id="RPDH01000002">
    <property type="protein sequence ID" value="RPE09501.1"/>
    <property type="molecule type" value="Genomic_DNA"/>
</dbReference>
<dbReference type="Pfam" id="PF05569">
    <property type="entry name" value="Peptidase_M56"/>
    <property type="match status" value="1"/>
</dbReference>
<feature type="transmembrane region" description="Helical" evidence="1">
    <location>
        <begin position="94"/>
        <end position="117"/>
    </location>
</feature>
<dbReference type="InterPro" id="IPR023997">
    <property type="entry name" value="TonB-dep_OMP_SusC/RagA_CS"/>
</dbReference>
<organism evidence="5 6">
    <name type="scientific">Chitinophaga lutea</name>
    <dbReference type="NCBI Taxonomy" id="2488634"/>
    <lineage>
        <taxon>Bacteria</taxon>
        <taxon>Pseudomonadati</taxon>
        <taxon>Bacteroidota</taxon>
        <taxon>Chitinophagia</taxon>
        <taxon>Chitinophagales</taxon>
        <taxon>Chitinophagaceae</taxon>
        <taxon>Chitinophaga</taxon>
    </lineage>
</organism>
<dbReference type="Proteomes" id="UP000278351">
    <property type="component" value="Unassembled WGS sequence"/>
</dbReference>
<dbReference type="AlphaFoldDB" id="A0A3N4PWM0"/>
<accession>A0A3N4PWM0</accession>
<keyword evidence="1" id="KW-0812">Transmembrane</keyword>
<dbReference type="NCBIfam" id="TIGR04183">
    <property type="entry name" value="Por_Secre_tail"/>
    <property type="match status" value="1"/>
</dbReference>
<feature type="transmembrane region" description="Helical" evidence="1">
    <location>
        <begin position="265"/>
        <end position="284"/>
    </location>
</feature>
<dbReference type="InterPro" id="IPR037066">
    <property type="entry name" value="Plug_dom_sf"/>
</dbReference>
<dbReference type="InterPro" id="IPR052173">
    <property type="entry name" value="Beta-lactam_resp_regulator"/>
</dbReference>
<proteinExistence type="predicted"/>
<protein>
    <submittedName>
        <fullName evidence="5">T9SS C-terminal target domain-containing protein</fullName>
    </submittedName>
</protein>
<reference evidence="5 6" key="1">
    <citation type="submission" date="2018-11" db="EMBL/GenBank/DDBJ databases">
        <title>Chitinophaga lutea sp.nov., isolate from arsenic contaminated soil.</title>
        <authorList>
            <person name="Zong Y."/>
        </authorList>
    </citation>
    <scope>NUCLEOTIDE SEQUENCE [LARGE SCALE GENOMIC DNA]</scope>
    <source>
        <strain evidence="5 6">ZY74</strain>
    </source>
</reference>
<evidence type="ECO:0000313" key="6">
    <source>
        <dbReference type="Proteomes" id="UP000278351"/>
    </source>
</evidence>
<dbReference type="InterPro" id="IPR012910">
    <property type="entry name" value="Plug_dom"/>
</dbReference>
<dbReference type="SUPFAM" id="SSF56935">
    <property type="entry name" value="Porins"/>
    <property type="match status" value="1"/>
</dbReference>
<evidence type="ECO:0000256" key="1">
    <source>
        <dbReference type="SAM" id="Phobius"/>
    </source>
</evidence>
<dbReference type="RefSeq" id="WP_123848495.1">
    <property type="nucleotide sequence ID" value="NZ_RPDH01000002.1"/>
</dbReference>
<sequence>MPELIIYLIKANIALCLFYLAYRLGLRRLTFYTLNRFFLVSGIIFSSLFPLVDVNDFFNRNEALAQQVITYVPDLNALQAVQPETFTAWMLLEWVFWAGVGVMFLRLLVQLASLLILHRKTAPGTVLHREVRVMGKTMNPFSFFRNIYVNPSLHTDKELKAILDHESVHVRDWHSADVMLSEMNNVFYWFNPGAWLMKTAVKENLEFLTDRTILRSGMDPKAYQYSLIQVNASPYTAALANNFNFSHLKNRISMMNKRKSSAVHIYRYAVLACLVCGVLLSLNFTKPGTVVNNVVTEVKTAITGSGAAVNEVVSGVVDDVKTAITGEKRDTAPEVKKDLGQVKIVKDSASFLTLAKVVEKRSEGDDARRVVRLRSGATTMTGDSITVHGNSGSLVAGKVMGVRIRSTSSDTTAPSGNLRLHSVPADKQPLYVLDGEIVEWGIEKIDPAKIEAITVLKDKPATALYGSAGNNGVILITTKAGLATKTVEGKGASAGTANGRGAVEEVVVTGYAKPRSAVNGNGRVEEVVVTGYGKPRSATNGKDSSRKEVTVTGYGKPKNMTTYTMQATVVVDSVKALSSTSGSGTTLAAAPASAETIPAAAYPNPTTGLVNIAFSVAKAGKGHLEVIDMEGGQVYYKSLNGFSGNYKGVVDLKNKPAGTYILKLVLDGRVRMTSKIVKQ</sequence>
<dbReference type="Gene3D" id="2.170.130.10">
    <property type="entry name" value="TonB-dependent receptor, plug domain"/>
    <property type="match status" value="1"/>
</dbReference>
<keyword evidence="1" id="KW-1133">Transmembrane helix</keyword>
<keyword evidence="6" id="KW-1185">Reference proteome</keyword>
<evidence type="ECO:0000259" key="3">
    <source>
        <dbReference type="Pfam" id="PF07715"/>
    </source>
</evidence>
<feature type="transmembrane region" description="Helical" evidence="1">
    <location>
        <begin position="34"/>
        <end position="52"/>
    </location>
</feature>
<dbReference type="Pfam" id="PF07715">
    <property type="entry name" value="Plug"/>
    <property type="match status" value="1"/>
</dbReference>
<evidence type="ECO:0000313" key="5">
    <source>
        <dbReference type="EMBL" id="RPE09501.1"/>
    </source>
</evidence>
<dbReference type="InterPro" id="IPR008756">
    <property type="entry name" value="Peptidase_M56"/>
</dbReference>
<dbReference type="PANTHER" id="PTHR34978:SF3">
    <property type="entry name" value="SLR0241 PROTEIN"/>
    <property type="match status" value="1"/>
</dbReference>
<dbReference type="PANTHER" id="PTHR34978">
    <property type="entry name" value="POSSIBLE SENSOR-TRANSDUCER PROTEIN BLAR"/>
    <property type="match status" value="1"/>
</dbReference>
<keyword evidence="1" id="KW-0472">Membrane</keyword>
<dbReference type="OrthoDB" id="649093at2"/>
<evidence type="ECO:0000259" key="2">
    <source>
        <dbReference type="Pfam" id="PF05569"/>
    </source>
</evidence>